<dbReference type="InterPro" id="IPR020904">
    <property type="entry name" value="Sc_DH/Rdtase_CS"/>
</dbReference>
<comment type="similarity">
    <text evidence="1">Belongs to the short-chain dehydrogenases/reductases (SDR) family.</text>
</comment>
<dbReference type="RefSeq" id="WP_122480791.1">
    <property type="nucleotide sequence ID" value="NZ_JASOXU010000012.1"/>
</dbReference>
<reference evidence="3" key="2">
    <citation type="submission" date="2019-04" db="EMBL/GenBank/DDBJ databases">
        <authorList>
            <person name="Bisanz J.E."/>
            <person name="Chagwedera N.D."/>
            <person name="Chawla A."/>
            <person name="Turnbaugh P.J."/>
        </authorList>
    </citation>
    <scope>NUCLEOTIDE SEQUENCE</scope>
    <source>
        <strain evidence="3">I8-5</strain>
    </source>
</reference>
<evidence type="ECO:0000313" key="4">
    <source>
        <dbReference type="Proteomes" id="UP000297521"/>
    </source>
</evidence>
<reference evidence="3" key="1">
    <citation type="journal article" date="2019" name="Cell Metab.">
        <title>Nutrient sensing in CD11c cells alters the gut microbiome to regulate food intake and body mass.</title>
        <authorList>
            <person name="Chagwedera N.D."/>
            <person name="Ang Q.Y."/>
            <person name="Bisanz J.E."/>
            <person name="Leong Y.A."/>
            <person name="Ganeshan K."/>
            <person name="Cai J."/>
            <person name="Patterson A.D."/>
            <person name="Turnbaugh P.J."/>
            <person name="Chawla A."/>
        </authorList>
    </citation>
    <scope>NUCLEOTIDE SEQUENCE</scope>
    <source>
        <strain evidence="3">I8-5</strain>
    </source>
</reference>
<dbReference type="AlphaFoldDB" id="A0AAX2SRX7"/>
<dbReference type="Gene3D" id="3.40.50.720">
    <property type="entry name" value="NAD(P)-binding Rossmann-like Domain"/>
    <property type="match status" value="1"/>
</dbReference>
<gene>
    <name evidence="3" type="ORF">E5F87_09910</name>
</gene>
<dbReference type="PRINTS" id="PR00081">
    <property type="entry name" value="GDHRDH"/>
</dbReference>
<dbReference type="Proteomes" id="UP000297521">
    <property type="component" value="Unassembled WGS sequence"/>
</dbReference>
<dbReference type="Pfam" id="PF00106">
    <property type="entry name" value="adh_short"/>
    <property type="match status" value="1"/>
</dbReference>
<evidence type="ECO:0000256" key="1">
    <source>
        <dbReference type="ARBA" id="ARBA00006484"/>
    </source>
</evidence>
<dbReference type="InterPro" id="IPR002347">
    <property type="entry name" value="SDR_fam"/>
</dbReference>
<dbReference type="EMBL" id="SRKR01000022">
    <property type="protein sequence ID" value="TGB09587.1"/>
    <property type="molecule type" value="Genomic_DNA"/>
</dbReference>
<dbReference type="GO" id="GO:0016491">
    <property type="term" value="F:oxidoreductase activity"/>
    <property type="evidence" value="ECO:0007669"/>
    <property type="project" value="UniProtKB-KW"/>
</dbReference>
<dbReference type="PANTHER" id="PTHR42901:SF1">
    <property type="entry name" value="ALCOHOL DEHYDROGENASE"/>
    <property type="match status" value="1"/>
</dbReference>
<protein>
    <submittedName>
        <fullName evidence="3">SDR family NAD(P)-dependent oxidoreductase</fullName>
    </submittedName>
</protein>
<comment type="caution">
    <text evidence="3">The sequence shown here is derived from an EMBL/GenBank/DDBJ whole genome shotgun (WGS) entry which is preliminary data.</text>
</comment>
<evidence type="ECO:0000256" key="2">
    <source>
        <dbReference type="ARBA" id="ARBA00023002"/>
    </source>
</evidence>
<dbReference type="SUPFAM" id="SSF51735">
    <property type="entry name" value="NAD(P)-binding Rossmann-fold domains"/>
    <property type="match status" value="1"/>
</dbReference>
<name>A0AAX2SRX7_LIMRT</name>
<dbReference type="GeneID" id="77190221"/>
<evidence type="ECO:0000313" key="3">
    <source>
        <dbReference type="EMBL" id="TGB09587.1"/>
    </source>
</evidence>
<organism evidence="3 4">
    <name type="scientific">Limosilactobacillus reuteri</name>
    <name type="common">Lactobacillus reuteri</name>
    <dbReference type="NCBI Taxonomy" id="1598"/>
    <lineage>
        <taxon>Bacteria</taxon>
        <taxon>Bacillati</taxon>
        <taxon>Bacillota</taxon>
        <taxon>Bacilli</taxon>
        <taxon>Lactobacillales</taxon>
        <taxon>Lactobacillaceae</taxon>
        <taxon>Limosilactobacillus</taxon>
    </lineage>
</organism>
<dbReference type="InterPro" id="IPR036291">
    <property type="entry name" value="NAD(P)-bd_dom_sf"/>
</dbReference>
<accession>A0AAX2SRX7</accession>
<sequence length="247" mass="27553">MTKKYALITGASYGIGAASAKKLAANSWNLILVARRTEKLQTVKKEILAAYPELDVVILTQDLANIDELPTFYHNIAKQYDVKIWDNNAGFDRTGDVTSLDFETVKGMINTNSTATAILSTLYAKDHEQDNAQLINVGSMVGYKIWPGDILYSATKHFVTAFTEGLADEMKKKNAKLQVKLLSPFVTQSGFEKIALGHDVDYAKEGIKHNTSEEMAENLLKLIQSDKTVGFVNNEFNFELLNYKLMK</sequence>
<keyword evidence="2" id="KW-0560">Oxidoreductase</keyword>
<dbReference type="PANTHER" id="PTHR42901">
    <property type="entry name" value="ALCOHOL DEHYDROGENASE"/>
    <property type="match status" value="1"/>
</dbReference>
<dbReference type="PROSITE" id="PS00061">
    <property type="entry name" value="ADH_SHORT"/>
    <property type="match status" value="1"/>
</dbReference>
<proteinExistence type="inferred from homology"/>